<dbReference type="GO" id="GO:0005737">
    <property type="term" value="C:cytoplasm"/>
    <property type="evidence" value="ECO:0007669"/>
    <property type="project" value="TreeGrafter"/>
</dbReference>
<dbReference type="PROSITE" id="PS50005">
    <property type="entry name" value="TPR"/>
    <property type="match status" value="1"/>
</dbReference>
<dbReference type="GO" id="GO:0005680">
    <property type="term" value="C:anaphase-promoting complex"/>
    <property type="evidence" value="ECO:0007669"/>
    <property type="project" value="TreeGrafter"/>
</dbReference>
<sequence>MMESLMLFRSYSVQAVDVFQFATAFFWAEKAATLSNNSAEDIYNMAKALFLDRQFKRAAYILENSNFYKTSSACFHLLMRALDGAKDYMAMETCFEIVNIQKLFEEKESWFSGNMDQIRSGILFLKAKCEIYLGRRQTAADTLIEAVKCDPMSFESLEAIIDMHLTSKEKIISLLEALKSNNKFSDSLFLFKLLTDRLRRNPKEEDSLTQSPLANSSDVTVNEAERLLNACAFKDALEASQLVLKRDQLHPRSLLISIVSLAELKKKNELFVLAHRLIDTNPHCHIAWFAVGCYYYLLGKSDVSRRFLEKSTYVEPNFGLAMLVQGHSFASDGHHDQAMASYFKAAKLIPNCHLPTLYVGVEYGLTNNPVFAAKFFNEAYKLCKDDPFVLHEYGVAAYQTGEYETAKVYFLNAISKIDATSHTCIPETWEPLYNNMGHVCRKLENYEESLSYHKKALMLKPRNGSTYTAIGLVQALLRQFHKASDSLHKALSFKRDDSVATSMLNIVLDMTADSPFPIEGIEEVPSVINVDASFCTTAPKTISELAVDSSLSNDDIQMDMSGS</sequence>
<gene>
    <name evidence="8" type="ORF">QYM36_010019</name>
</gene>
<dbReference type="Pfam" id="PF12895">
    <property type="entry name" value="ANAPC3"/>
    <property type="match status" value="1"/>
</dbReference>
<dbReference type="GO" id="GO:0051301">
    <property type="term" value="P:cell division"/>
    <property type="evidence" value="ECO:0007669"/>
    <property type="project" value="UniProtKB-KW"/>
</dbReference>
<reference evidence="8" key="1">
    <citation type="submission" date="2023-07" db="EMBL/GenBank/DDBJ databases">
        <title>Chromosome-level genome assembly of Artemia franciscana.</title>
        <authorList>
            <person name="Jo E."/>
        </authorList>
    </citation>
    <scope>NUCLEOTIDE SEQUENCE</scope>
    <source>
        <tissue evidence="8">Whole body</tissue>
    </source>
</reference>
<organism evidence="8 9">
    <name type="scientific">Artemia franciscana</name>
    <name type="common">Brine shrimp</name>
    <name type="synonym">Artemia sanfranciscana</name>
    <dbReference type="NCBI Taxonomy" id="6661"/>
    <lineage>
        <taxon>Eukaryota</taxon>
        <taxon>Metazoa</taxon>
        <taxon>Ecdysozoa</taxon>
        <taxon>Arthropoda</taxon>
        <taxon>Crustacea</taxon>
        <taxon>Branchiopoda</taxon>
        <taxon>Anostraca</taxon>
        <taxon>Artemiidae</taxon>
        <taxon>Artemia</taxon>
    </lineage>
</organism>
<feature type="repeat" description="TPR" evidence="7">
    <location>
        <begin position="430"/>
        <end position="463"/>
    </location>
</feature>
<keyword evidence="4" id="KW-0833">Ubl conjugation pathway</keyword>
<dbReference type="SUPFAM" id="SSF81901">
    <property type="entry name" value="HCP-like"/>
    <property type="match status" value="1"/>
</dbReference>
<dbReference type="AlphaFoldDB" id="A0AA88L198"/>
<dbReference type="PANTHER" id="PTHR12558">
    <property type="entry name" value="CELL DIVISION CYCLE 16,23,27"/>
    <property type="match status" value="1"/>
</dbReference>
<evidence type="ECO:0000313" key="8">
    <source>
        <dbReference type="EMBL" id="KAK2715228.1"/>
    </source>
</evidence>
<keyword evidence="2" id="KW-0677">Repeat</keyword>
<dbReference type="GO" id="GO:0016567">
    <property type="term" value="P:protein ubiquitination"/>
    <property type="evidence" value="ECO:0007669"/>
    <property type="project" value="TreeGrafter"/>
</dbReference>
<keyword evidence="6" id="KW-0131">Cell cycle</keyword>
<dbReference type="InterPro" id="IPR019734">
    <property type="entry name" value="TPR_rpt"/>
</dbReference>
<dbReference type="PANTHER" id="PTHR12558:SF9">
    <property type="entry name" value="CELL DIVISION CYCLE PROTEIN 16 HOMOLOG"/>
    <property type="match status" value="1"/>
</dbReference>
<keyword evidence="3" id="KW-0498">Mitosis</keyword>
<accession>A0AA88L198</accession>
<evidence type="ECO:0000256" key="6">
    <source>
        <dbReference type="ARBA" id="ARBA00023306"/>
    </source>
</evidence>
<protein>
    <recommendedName>
        <fullName evidence="10">Cell division cycle protein 16-like protein</fullName>
    </recommendedName>
</protein>
<name>A0AA88L198_ARTSF</name>
<dbReference type="GO" id="GO:0031145">
    <property type="term" value="P:anaphase-promoting complex-dependent catabolic process"/>
    <property type="evidence" value="ECO:0007669"/>
    <property type="project" value="TreeGrafter"/>
</dbReference>
<dbReference type="Pfam" id="PF13181">
    <property type="entry name" value="TPR_8"/>
    <property type="match status" value="1"/>
</dbReference>
<evidence type="ECO:0000256" key="5">
    <source>
        <dbReference type="ARBA" id="ARBA00022803"/>
    </source>
</evidence>
<evidence type="ECO:0000256" key="4">
    <source>
        <dbReference type="ARBA" id="ARBA00022786"/>
    </source>
</evidence>
<keyword evidence="5 7" id="KW-0802">TPR repeat</keyword>
<evidence type="ECO:0000313" key="9">
    <source>
        <dbReference type="Proteomes" id="UP001187531"/>
    </source>
</evidence>
<evidence type="ECO:0000256" key="7">
    <source>
        <dbReference type="PROSITE-ProRule" id="PRU00339"/>
    </source>
</evidence>
<keyword evidence="9" id="KW-1185">Reference proteome</keyword>
<evidence type="ECO:0008006" key="10">
    <source>
        <dbReference type="Google" id="ProtNLM"/>
    </source>
</evidence>
<evidence type="ECO:0000256" key="1">
    <source>
        <dbReference type="ARBA" id="ARBA00022618"/>
    </source>
</evidence>
<dbReference type="EMBL" id="JAVRJZ010000012">
    <property type="protein sequence ID" value="KAK2715228.1"/>
    <property type="molecule type" value="Genomic_DNA"/>
</dbReference>
<dbReference type="Gene3D" id="1.25.40.10">
    <property type="entry name" value="Tetratricopeptide repeat domain"/>
    <property type="match status" value="1"/>
</dbReference>
<dbReference type="InterPro" id="IPR011990">
    <property type="entry name" value="TPR-like_helical_dom_sf"/>
</dbReference>
<keyword evidence="1" id="KW-0132">Cell division</keyword>
<comment type="caution">
    <text evidence="8">The sequence shown here is derived from an EMBL/GenBank/DDBJ whole genome shotgun (WGS) entry which is preliminary data.</text>
</comment>
<evidence type="ECO:0000256" key="3">
    <source>
        <dbReference type="ARBA" id="ARBA00022776"/>
    </source>
</evidence>
<dbReference type="SMART" id="SM00028">
    <property type="entry name" value="TPR"/>
    <property type="match status" value="6"/>
</dbReference>
<dbReference type="Proteomes" id="UP001187531">
    <property type="component" value="Unassembled WGS sequence"/>
</dbReference>
<dbReference type="GO" id="GO:0045842">
    <property type="term" value="P:positive regulation of mitotic metaphase/anaphase transition"/>
    <property type="evidence" value="ECO:0007669"/>
    <property type="project" value="TreeGrafter"/>
</dbReference>
<evidence type="ECO:0000256" key="2">
    <source>
        <dbReference type="ARBA" id="ARBA00022737"/>
    </source>
</evidence>
<proteinExistence type="predicted"/>
<dbReference type="SUPFAM" id="SSF48452">
    <property type="entry name" value="TPR-like"/>
    <property type="match status" value="1"/>
</dbReference>